<gene>
    <name evidence="1" type="ORF">AWC31_14855</name>
</gene>
<sequence>MLSDPTIQLYFPGLAEVEEVFFVDDVVEKAVDDLEVPARTAAPWGALVYVEPRPRAMFRLKCSVIVPSR</sequence>
<name>A0A1X2FGZ0_9MYCO</name>
<evidence type="ECO:0000313" key="2">
    <source>
        <dbReference type="Proteomes" id="UP000193964"/>
    </source>
</evidence>
<dbReference type="EMBL" id="LQQA01000006">
    <property type="protein sequence ID" value="ORX17721.1"/>
    <property type="molecule type" value="Genomic_DNA"/>
</dbReference>
<evidence type="ECO:0000313" key="1">
    <source>
        <dbReference type="EMBL" id="ORX17721.1"/>
    </source>
</evidence>
<protein>
    <submittedName>
        <fullName evidence="1">Uncharacterized protein</fullName>
    </submittedName>
</protein>
<proteinExistence type="predicted"/>
<dbReference type="Proteomes" id="UP000193964">
    <property type="component" value="Unassembled WGS sequence"/>
</dbReference>
<dbReference type="AlphaFoldDB" id="A0A1X2FGZ0"/>
<reference evidence="1 2" key="1">
    <citation type="submission" date="2016-01" db="EMBL/GenBank/DDBJ databases">
        <title>The new phylogeny of the genus Mycobacterium.</title>
        <authorList>
            <person name="Tarcisio F."/>
            <person name="Conor M."/>
            <person name="Antonella G."/>
            <person name="Elisabetta G."/>
            <person name="Giulia F.S."/>
            <person name="Sara T."/>
            <person name="Anna F."/>
            <person name="Clotilde B."/>
            <person name="Roberto B."/>
            <person name="Veronica D.S."/>
            <person name="Fabio R."/>
            <person name="Monica P."/>
            <person name="Olivier J."/>
            <person name="Enrico T."/>
            <person name="Nicola S."/>
        </authorList>
    </citation>
    <scope>NUCLEOTIDE SEQUENCE [LARGE SCALE GENOMIC DNA]</scope>
    <source>
        <strain evidence="1 2">ATCC 700010</strain>
    </source>
</reference>
<organism evidence="1 2">
    <name type="scientific">Mycolicibacterium wolinskyi</name>
    <dbReference type="NCBI Taxonomy" id="59750"/>
    <lineage>
        <taxon>Bacteria</taxon>
        <taxon>Bacillati</taxon>
        <taxon>Actinomycetota</taxon>
        <taxon>Actinomycetes</taxon>
        <taxon>Mycobacteriales</taxon>
        <taxon>Mycobacteriaceae</taxon>
        <taxon>Mycolicibacterium</taxon>
    </lineage>
</organism>
<accession>A0A1X2FGZ0</accession>
<comment type="caution">
    <text evidence="1">The sequence shown here is derived from an EMBL/GenBank/DDBJ whole genome shotgun (WGS) entry which is preliminary data.</text>
</comment>